<reference evidence="3" key="2">
    <citation type="submission" date="2019-09" db="UniProtKB">
        <authorList>
            <consortium name="WormBaseParasite"/>
        </authorList>
    </citation>
    <scope>IDENTIFICATION</scope>
</reference>
<dbReference type="WBParaSite" id="HPBE_0000841601-mRNA-1">
    <property type="protein sequence ID" value="HPBE_0000841601-mRNA-1"/>
    <property type="gene ID" value="HPBE_0000841601"/>
</dbReference>
<gene>
    <name evidence="1" type="ORF">HPBE_LOCUS8417</name>
</gene>
<dbReference type="AlphaFoldDB" id="A0A183FM42"/>
<accession>A0A3P7ZEM4</accession>
<name>A0A183FM42_HELPZ</name>
<dbReference type="PANTHER" id="PTHR21523:SF14">
    <property type="entry name" value="EXPORTED REPETITIVE PROTEIN"/>
    <property type="match status" value="1"/>
</dbReference>
<keyword evidence="2" id="KW-1185">Reference proteome</keyword>
<dbReference type="Proteomes" id="UP000050761">
    <property type="component" value="Unassembled WGS sequence"/>
</dbReference>
<dbReference type="OrthoDB" id="5917548at2759"/>
<organism evidence="2 3">
    <name type="scientific">Heligmosomoides polygyrus</name>
    <name type="common">Parasitic roundworm</name>
    <dbReference type="NCBI Taxonomy" id="6339"/>
    <lineage>
        <taxon>Eukaryota</taxon>
        <taxon>Metazoa</taxon>
        <taxon>Ecdysozoa</taxon>
        <taxon>Nematoda</taxon>
        <taxon>Chromadorea</taxon>
        <taxon>Rhabditida</taxon>
        <taxon>Rhabditina</taxon>
        <taxon>Rhabditomorpha</taxon>
        <taxon>Strongyloidea</taxon>
        <taxon>Heligmosomidae</taxon>
        <taxon>Heligmosomoides</taxon>
    </lineage>
</organism>
<dbReference type="EMBL" id="UZAH01026144">
    <property type="protein sequence ID" value="VDO76273.1"/>
    <property type="molecule type" value="Genomic_DNA"/>
</dbReference>
<evidence type="ECO:0000313" key="1">
    <source>
        <dbReference type="EMBL" id="VDO76273.1"/>
    </source>
</evidence>
<protein>
    <submittedName>
        <fullName evidence="3">DNA-directed RNA polymerase</fullName>
    </submittedName>
</protein>
<accession>A0A183FM42</accession>
<proteinExistence type="predicted"/>
<evidence type="ECO:0000313" key="3">
    <source>
        <dbReference type="WBParaSite" id="HPBE_0000841601-mRNA-1"/>
    </source>
</evidence>
<sequence>MIILGKEEVKNLSDLLLSQKDFDKVQNIHRNWYFFSIKALLAQMAKELLATASCECVAKLKSCLKRIRSSKDVTKAAQCLTSARESERNPRRVKAIMTHTVNQQRTVPSLLEPSSHSATHRLAKLFVSLFSKTPLSDVTTRWSVTYKKMVELKEKLEENENLPGREVYDRRIYDMVINDGSEHSHEKSEPFIPPFLKNIVGVVKSFSGVGNARILSPRLAPLMPDKAATRGFLSPALFPFYKDDAEEQILPIPKVK</sequence>
<dbReference type="PANTHER" id="PTHR21523">
    <property type="match status" value="1"/>
</dbReference>
<reference evidence="1 2" key="1">
    <citation type="submission" date="2018-11" db="EMBL/GenBank/DDBJ databases">
        <authorList>
            <consortium name="Pathogen Informatics"/>
        </authorList>
    </citation>
    <scope>NUCLEOTIDE SEQUENCE [LARGE SCALE GENOMIC DNA]</scope>
</reference>
<evidence type="ECO:0000313" key="2">
    <source>
        <dbReference type="Proteomes" id="UP000050761"/>
    </source>
</evidence>